<dbReference type="AlphaFoldDB" id="A0A0J7YMC5"/>
<keyword evidence="2" id="KW-1185">Reference proteome</keyword>
<name>A0A0J7YMC5_BETVV</name>
<dbReference type="SUPFAM" id="SSF81837">
    <property type="entry name" value="BEACH domain"/>
    <property type="match status" value="1"/>
</dbReference>
<reference evidence="1 2" key="1">
    <citation type="journal article" date="2014" name="Nature">
        <title>The genome of the recently domesticated crop plant sugar beet (Beta vulgaris).</title>
        <authorList>
            <person name="Dohm J.C."/>
            <person name="Minoche A.E."/>
            <person name="Holtgrawe D."/>
            <person name="Capella-Gutierrez S."/>
            <person name="Zakrzewski F."/>
            <person name="Tafer H."/>
            <person name="Rupp O."/>
            <person name="Sorensen T.R."/>
            <person name="Stracke R."/>
            <person name="Reinhardt R."/>
            <person name="Goesmann A."/>
            <person name="Kraft T."/>
            <person name="Schulz B."/>
            <person name="Stadler P.F."/>
            <person name="Schmidt T."/>
            <person name="Gabaldon T."/>
            <person name="Lehrach H."/>
            <person name="Weisshaar B."/>
            <person name="Himmelbauer H."/>
        </authorList>
    </citation>
    <scope>NUCLEOTIDE SEQUENCE [LARGE SCALE GENOMIC DNA]</scope>
    <source>
        <tissue evidence="1">Taproot</tissue>
    </source>
</reference>
<gene>
    <name evidence="1" type="ORF">BVRB_042850</name>
</gene>
<sequence>MLSDLTLCVYRSRRTPVAQLRAVVRVNFEPNEYPKSIAQLYHWTPDECIPEFFTDPSIFESLHTVRRRVGSLLSSRDY</sequence>
<dbReference type="Gramene" id="KMS64769">
    <property type="protein sequence ID" value="KMS64769"/>
    <property type="gene ID" value="BVRB_042850"/>
</dbReference>
<dbReference type="OrthoDB" id="29306at2759"/>
<dbReference type="Gene3D" id="1.10.1540.10">
    <property type="entry name" value="BEACH domain"/>
    <property type="match status" value="1"/>
</dbReference>
<dbReference type="PANTHER" id="PTHR46866:SF1">
    <property type="entry name" value="GH12955P"/>
    <property type="match status" value="1"/>
</dbReference>
<dbReference type="EMBL" id="KQ123032">
    <property type="protein sequence ID" value="KMS64769.1"/>
    <property type="molecule type" value="Genomic_DNA"/>
</dbReference>
<proteinExistence type="predicted"/>
<dbReference type="PANTHER" id="PTHR46866">
    <property type="entry name" value="GH12955P"/>
    <property type="match status" value="1"/>
</dbReference>
<accession>A0A0J7YMC5</accession>
<evidence type="ECO:0000313" key="1">
    <source>
        <dbReference type="EMBL" id="KMS64769.1"/>
    </source>
</evidence>
<protein>
    <submittedName>
        <fullName evidence="1">Uncharacterized protein</fullName>
    </submittedName>
</protein>
<dbReference type="InterPro" id="IPR036372">
    <property type="entry name" value="BEACH_dom_sf"/>
</dbReference>
<evidence type="ECO:0000313" key="2">
    <source>
        <dbReference type="Proteomes" id="UP000035740"/>
    </source>
</evidence>
<organism evidence="1 2">
    <name type="scientific">Beta vulgaris subsp. vulgaris</name>
    <name type="common">Beet</name>
    <dbReference type="NCBI Taxonomy" id="3555"/>
    <lineage>
        <taxon>Eukaryota</taxon>
        <taxon>Viridiplantae</taxon>
        <taxon>Streptophyta</taxon>
        <taxon>Embryophyta</taxon>
        <taxon>Tracheophyta</taxon>
        <taxon>Spermatophyta</taxon>
        <taxon>Magnoliopsida</taxon>
        <taxon>eudicotyledons</taxon>
        <taxon>Gunneridae</taxon>
        <taxon>Pentapetalae</taxon>
        <taxon>Caryophyllales</taxon>
        <taxon>Chenopodiaceae</taxon>
        <taxon>Betoideae</taxon>
        <taxon>Beta</taxon>
    </lineage>
</organism>
<dbReference type="Proteomes" id="UP000035740">
    <property type="component" value="Unassembled WGS sequence"/>
</dbReference>